<keyword evidence="2" id="KW-0732">Signal</keyword>
<feature type="signal peptide" evidence="2">
    <location>
        <begin position="1"/>
        <end position="26"/>
    </location>
</feature>
<proteinExistence type="predicted"/>
<keyword evidence="4" id="KW-1185">Reference proteome</keyword>
<name>A0ABT9B9E3_9BACT</name>
<evidence type="ECO:0000256" key="1">
    <source>
        <dbReference type="SAM" id="MobiDB-lite"/>
    </source>
</evidence>
<organism evidence="3 4">
    <name type="scientific">Hymenobacter aranciens</name>
    <dbReference type="NCBI Taxonomy" id="3063996"/>
    <lineage>
        <taxon>Bacteria</taxon>
        <taxon>Pseudomonadati</taxon>
        <taxon>Bacteroidota</taxon>
        <taxon>Cytophagia</taxon>
        <taxon>Cytophagales</taxon>
        <taxon>Hymenobacteraceae</taxon>
        <taxon>Hymenobacter</taxon>
    </lineage>
</organism>
<feature type="chain" id="PRO_5045762478" evidence="2">
    <location>
        <begin position="27"/>
        <end position="188"/>
    </location>
</feature>
<dbReference type="RefSeq" id="WP_305006204.1">
    <property type="nucleotide sequence ID" value="NZ_JAUQSY010000005.1"/>
</dbReference>
<sequence>MNALIKLLKFFGFALLLAGAAPAAHAQVSVNVQVGAPAWGPPVPAGVQYYYIPEIDGYYDLYTQQYLIFDNGYWVVLPTLYGYDPAYFHPQPVLGYVGPQPWLGIATYRARYPRWVTSYHPRDNYHPTYTRAPQLSPMRGGEMAPGRYQQPDRRPAMGTGNNGSGRAGAGPGRGNGGSPSGGRSRGGR</sequence>
<gene>
    <name evidence="3" type="ORF">Q5H93_09115</name>
</gene>
<feature type="region of interest" description="Disordered" evidence="1">
    <location>
        <begin position="126"/>
        <end position="188"/>
    </location>
</feature>
<reference evidence="3" key="1">
    <citation type="submission" date="2023-07" db="EMBL/GenBank/DDBJ databases">
        <authorList>
            <person name="Kim M.K."/>
        </authorList>
    </citation>
    <scope>NUCLEOTIDE SEQUENCE</scope>
    <source>
        <strain evidence="3">ASUV-10-1</strain>
    </source>
</reference>
<dbReference type="Proteomes" id="UP001176429">
    <property type="component" value="Unassembled WGS sequence"/>
</dbReference>
<evidence type="ECO:0000313" key="4">
    <source>
        <dbReference type="Proteomes" id="UP001176429"/>
    </source>
</evidence>
<protein>
    <submittedName>
        <fullName evidence="3">Uncharacterized protein</fullName>
    </submittedName>
</protein>
<evidence type="ECO:0000256" key="2">
    <source>
        <dbReference type="SAM" id="SignalP"/>
    </source>
</evidence>
<dbReference type="EMBL" id="JAUQSY010000005">
    <property type="protein sequence ID" value="MDO7874889.1"/>
    <property type="molecule type" value="Genomic_DNA"/>
</dbReference>
<comment type="caution">
    <text evidence="3">The sequence shown here is derived from an EMBL/GenBank/DDBJ whole genome shotgun (WGS) entry which is preliminary data.</text>
</comment>
<accession>A0ABT9B9E3</accession>
<evidence type="ECO:0000313" key="3">
    <source>
        <dbReference type="EMBL" id="MDO7874889.1"/>
    </source>
</evidence>
<feature type="compositionally biased region" description="Gly residues" evidence="1">
    <location>
        <begin position="160"/>
        <end position="188"/>
    </location>
</feature>